<sequence length="62" mass="7355">MSIHKPPVVKYPIKVQRGNSSQIVYRAIRDIQYIKNNQEVGRIRVNKQTQMVRKQGTYWVVI</sequence>
<comment type="caution">
    <text evidence="1">The sequence shown here is derived from an EMBL/GenBank/DDBJ whole genome shotgun (WGS) entry which is preliminary data.</text>
</comment>
<dbReference type="EMBL" id="JACJTU010000058">
    <property type="protein sequence ID" value="MBD2738782.1"/>
    <property type="molecule type" value="Genomic_DNA"/>
</dbReference>
<reference evidence="1 2" key="1">
    <citation type="journal article" date="2020" name="ISME J.">
        <title>Comparative genomics reveals insights into cyanobacterial evolution and habitat adaptation.</title>
        <authorList>
            <person name="Chen M.Y."/>
            <person name="Teng W.K."/>
            <person name="Zhao L."/>
            <person name="Hu C.X."/>
            <person name="Zhou Y.K."/>
            <person name="Han B.P."/>
            <person name="Song L.R."/>
            <person name="Shu W.S."/>
        </authorList>
    </citation>
    <scope>NUCLEOTIDE SEQUENCE [LARGE SCALE GENOMIC DNA]</scope>
    <source>
        <strain evidence="1 2">FACHB-159</strain>
    </source>
</reference>
<organism evidence="1 2">
    <name type="scientific">Nostoc paludosum FACHB-159</name>
    <dbReference type="NCBI Taxonomy" id="2692908"/>
    <lineage>
        <taxon>Bacteria</taxon>
        <taxon>Bacillati</taxon>
        <taxon>Cyanobacteriota</taxon>
        <taxon>Cyanophyceae</taxon>
        <taxon>Nostocales</taxon>
        <taxon>Nostocaceae</taxon>
        <taxon>Nostoc</taxon>
    </lineage>
</organism>
<protein>
    <submittedName>
        <fullName evidence="1">Uncharacterized protein</fullName>
    </submittedName>
</protein>
<evidence type="ECO:0000313" key="1">
    <source>
        <dbReference type="EMBL" id="MBD2738782.1"/>
    </source>
</evidence>
<gene>
    <name evidence="1" type="ORF">H6H03_33770</name>
</gene>
<proteinExistence type="predicted"/>
<name>A0ABR8KGX1_9NOSO</name>
<evidence type="ECO:0000313" key="2">
    <source>
        <dbReference type="Proteomes" id="UP000637383"/>
    </source>
</evidence>
<keyword evidence="2" id="KW-1185">Reference proteome</keyword>
<accession>A0ABR8KGX1</accession>
<dbReference type="Proteomes" id="UP000637383">
    <property type="component" value="Unassembled WGS sequence"/>
</dbReference>